<evidence type="ECO:0008006" key="2">
    <source>
        <dbReference type="Google" id="ProtNLM"/>
    </source>
</evidence>
<protein>
    <recommendedName>
        <fullName evidence="2">DNA binding HTH domain-containing protein</fullName>
    </recommendedName>
</protein>
<organism evidence="1">
    <name type="scientific">marine metagenome</name>
    <dbReference type="NCBI Taxonomy" id="408172"/>
    <lineage>
        <taxon>unclassified sequences</taxon>
        <taxon>metagenomes</taxon>
        <taxon>ecological metagenomes</taxon>
    </lineage>
</organism>
<dbReference type="EMBL" id="UINC01180137">
    <property type="protein sequence ID" value="SVD89175.1"/>
    <property type="molecule type" value="Genomic_DNA"/>
</dbReference>
<feature type="non-terminal residue" evidence="1">
    <location>
        <position position="1"/>
    </location>
</feature>
<dbReference type="AlphaFoldDB" id="A0A382Z267"/>
<name>A0A382Z267_9ZZZZ</name>
<gene>
    <name evidence="1" type="ORF">METZ01_LOCUS442029</name>
</gene>
<reference evidence="1" key="1">
    <citation type="submission" date="2018-05" db="EMBL/GenBank/DDBJ databases">
        <authorList>
            <person name="Lanie J.A."/>
            <person name="Ng W.-L."/>
            <person name="Kazmierczak K.M."/>
            <person name="Andrzejewski T.M."/>
            <person name="Davidsen T.M."/>
            <person name="Wayne K.J."/>
            <person name="Tettelin H."/>
            <person name="Glass J.I."/>
            <person name="Rusch D."/>
            <person name="Podicherti R."/>
            <person name="Tsui H.-C.T."/>
            <person name="Winkler M.E."/>
        </authorList>
    </citation>
    <scope>NUCLEOTIDE SEQUENCE</scope>
</reference>
<accession>A0A382Z267</accession>
<proteinExistence type="predicted"/>
<evidence type="ECO:0000313" key="1">
    <source>
        <dbReference type="EMBL" id="SVD89175.1"/>
    </source>
</evidence>
<sequence>NQNVSAAARLLGVNRDYIRYRRSGKKG</sequence>